<keyword evidence="3" id="KW-1185">Reference proteome</keyword>
<evidence type="ECO:0000256" key="1">
    <source>
        <dbReference type="SAM" id="MobiDB-lite"/>
    </source>
</evidence>
<accession>A0AA40VUX3</accession>
<organism evidence="2 3">
    <name type="scientific">Komarekiella delphini-convector SJRDD-AB1</name>
    <dbReference type="NCBI Taxonomy" id="2593771"/>
    <lineage>
        <taxon>Bacteria</taxon>
        <taxon>Bacillati</taxon>
        <taxon>Cyanobacteriota</taxon>
        <taxon>Cyanophyceae</taxon>
        <taxon>Nostocales</taxon>
        <taxon>Nostocaceae</taxon>
        <taxon>Komarekiella</taxon>
        <taxon>Komarekiella delphini-convector</taxon>
    </lineage>
</organism>
<sequence length="156" mass="17378">MSSIMAEQHNVELPKFKRSTATWEGKVIEYLLAYPSGKTAIDLLLEGATSYWVVEALEGKVSPEEFRLACRAAAENLSKKLTSIQQLAGLNTIASVPDLTKTIPAIAQRTIAETPQQQEDNNDIEDNNDDENDDDWNMNLQPTPKMIAANKMLQKE</sequence>
<gene>
    <name evidence="2" type="ORF">FNW02_34100</name>
</gene>
<evidence type="ECO:0000313" key="2">
    <source>
        <dbReference type="EMBL" id="MBD6620667.1"/>
    </source>
</evidence>
<feature type="compositionally biased region" description="Acidic residues" evidence="1">
    <location>
        <begin position="120"/>
        <end position="136"/>
    </location>
</feature>
<comment type="caution">
    <text evidence="2">The sequence shown here is derived from an EMBL/GenBank/DDBJ whole genome shotgun (WGS) entry which is preliminary data.</text>
</comment>
<feature type="region of interest" description="Disordered" evidence="1">
    <location>
        <begin position="111"/>
        <end position="156"/>
    </location>
</feature>
<dbReference type="Proteomes" id="UP001165986">
    <property type="component" value="Unassembled WGS sequence"/>
</dbReference>
<name>A0AA40VUX3_9NOST</name>
<dbReference type="EMBL" id="VJXY01000077">
    <property type="protein sequence ID" value="MBD6620667.1"/>
    <property type="molecule type" value="Genomic_DNA"/>
</dbReference>
<protein>
    <submittedName>
        <fullName evidence="2">Uncharacterized protein</fullName>
    </submittedName>
</protein>
<reference evidence="2" key="1">
    <citation type="submission" date="2019-07" db="EMBL/GenBank/DDBJ databases">
        <title>Toxilogical consequences of a new and cryptic species of cyanobacteria (Komarekiella delphini-convector) recovered from the epidermis of a bottlenose dolphin and 1500 ft. in the air.</title>
        <authorList>
            <person name="Brown A.O."/>
            <person name="Dvorak P."/>
            <person name="Villanueva C.D."/>
            <person name="Foss A.J."/>
            <person name="Garvey A.D."/>
            <person name="Gibson Q.A."/>
            <person name="Johansen J.R."/>
            <person name="Casamatta D.A."/>
        </authorList>
    </citation>
    <scope>NUCLEOTIDE SEQUENCE</scope>
    <source>
        <strain evidence="2">SJRDD-AB1</strain>
    </source>
</reference>
<dbReference type="AlphaFoldDB" id="A0AA40VUX3"/>
<proteinExistence type="predicted"/>
<dbReference type="RefSeq" id="WP_191761983.1">
    <property type="nucleotide sequence ID" value="NZ_VJXY01000077.1"/>
</dbReference>
<evidence type="ECO:0000313" key="3">
    <source>
        <dbReference type="Proteomes" id="UP001165986"/>
    </source>
</evidence>